<protein>
    <recommendedName>
        <fullName evidence="4">SAM domain-containing protein</fullName>
    </recommendedName>
</protein>
<name>A0ABP0I2W1_9DINO</name>
<evidence type="ECO:0000313" key="2">
    <source>
        <dbReference type="EMBL" id="CAK8996332.1"/>
    </source>
</evidence>
<gene>
    <name evidence="2" type="ORF">CCMP2556_LOCUS4405</name>
</gene>
<dbReference type="EMBL" id="CAXAMN010001803">
    <property type="protein sequence ID" value="CAK8996332.1"/>
    <property type="molecule type" value="Genomic_DNA"/>
</dbReference>
<keyword evidence="3" id="KW-1185">Reference proteome</keyword>
<organism evidence="2 3">
    <name type="scientific">Durusdinium trenchii</name>
    <dbReference type="NCBI Taxonomy" id="1381693"/>
    <lineage>
        <taxon>Eukaryota</taxon>
        <taxon>Sar</taxon>
        <taxon>Alveolata</taxon>
        <taxon>Dinophyceae</taxon>
        <taxon>Suessiales</taxon>
        <taxon>Symbiodiniaceae</taxon>
        <taxon>Durusdinium</taxon>
    </lineage>
</organism>
<proteinExistence type="predicted"/>
<dbReference type="Proteomes" id="UP001642484">
    <property type="component" value="Unassembled WGS sequence"/>
</dbReference>
<reference evidence="2 3" key="1">
    <citation type="submission" date="2024-02" db="EMBL/GenBank/DDBJ databases">
        <authorList>
            <person name="Chen Y."/>
            <person name="Shah S."/>
            <person name="Dougan E. K."/>
            <person name="Thang M."/>
            <person name="Chan C."/>
        </authorList>
    </citation>
    <scope>NUCLEOTIDE SEQUENCE [LARGE SCALE GENOMIC DNA]</scope>
</reference>
<evidence type="ECO:0008006" key="4">
    <source>
        <dbReference type="Google" id="ProtNLM"/>
    </source>
</evidence>
<accession>A0ABP0I2W1</accession>
<comment type="caution">
    <text evidence="2">The sequence shown here is derived from an EMBL/GenBank/DDBJ whole genome shotgun (WGS) entry which is preliminary data.</text>
</comment>
<feature type="region of interest" description="Disordered" evidence="1">
    <location>
        <begin position="162"/>
        <end position="186"/>
    </location>
</feature>
<sequence length="186" mass="20619">MKREPWQGEEAATFVADLCELPQYAETAMRNFSLIGLRDLRKQGFLSKGLSRAGICDWQHQKRIATELISLEQSLSAEMLEGPVLSRSASDPSVTIRASQSLEQHVRKPGPFRLPRGHLDDLASISGTRPPVKPQKNQFMICRGDMSKIRSPQLTGTAKAMLKPSASLGPSYASQERRSPSLYNLP</sequence>
<evidence type="ECO:0000313" key="3">
    <source>
        <dbReference type="Proteomes" id="UP001642484"/>
    </source>
</evidence>
<evidence type="ECO:0000256" key="1">
    <source>
        <dbReference type="SAM" id="MobiDB-lite"/>
    </source>
</evidence>